<feature type="compositionally biased region" description="Basic and acidic residues" evidence="4">
    <location>
        <begin position="97"/>
        <end position="111"/>
    </location>
</feature>
<dbReference type="Pfam" id="PF00717">
    <property type="entry name" value="Peptidase_S24"/>
    <property type="match status" value="1"/>
</dbReference>
<dbReference type="SMART" id="SM00530">
    <property type="entry name" value="HTH_XRE"/>
    <property type="match status" value="1"/>
</dbReference>
<organism evidence="6 7">
    <name type="scientific">Mesosutterella multiformis</name>
    <dbReference type="NCBI Taxonomy" id="2259133"/>
    <lineage>
        <taxon>Bacteria</taxon>
        <taxon>Pseudomonadati</taxon>
        <taxon>Pseudomonadota</taxon>
        <taxon>Betaproteobacteria</taxon>
        <taxon>Burkholderiales</taxon>
        <taxon>Sutterellaceae</taxon>
        <taxon>Mesosutterella</taxon>
    </lineage>
</organism>
<accession>A0A388SC31</accession>
<dbReference type="AlphaFoldDB" id="A0A388SC31"/>
<dbReference type="InterPro" id="IPR036286">
    <property type="entry name" value="LexA/Signal_pep-like_sf"/>
</dbReference>
<dbReference type="InterPro" id="IPR039418">
    <property type="entry name" value="LexA-like"/>
</dbReference>
<dbReference type="CDD" id="cd00093">
    <property type="entry name" value="HTH_XRE"/>
    <property type="match status" value="1"/>
</dbReference>
<proteinExistence type="predicted"/>
<feature type="compositionally biased region" description="Basic and acidic residues" evidence="4">
    <location>
        <begin position="131"/>
        <end position="156"/>
    </location>
</feature>
<dbReference type="PROSITE" id="PS50943">
    <property type="entry name" value="HTH_CROC1"/>
    <property type="match status" value="1"/>
</dbReference>
<dbReference type="PANTHER" id="PTHR40661:SF3">
    <property type="entry name" value="FELS-1 PROPHAGE TRANSCRIPTIONAL REGULATOR"/>
    <property type="match status" value="1"/>
</dbReference>
<dbReference type="Gene3D" id="1.10.260.40">
    <property type="entry name" value="lambda repressor-like DNA-binding domains"/>
    <property type="match status" value="1"/>
</dbReference>
<dbReference type="InterPro" id="IPR010982">
    <property type="entry name" value="Lambda_DNA-bd_dom_sf"/>
</dbReference>
<protein>
    <recommendedName>
        <fullName evidence="5">HTH cro/C1-type domain-containing protein</fullName>
    </recommendedName>
</protein>
<dbReference type="RefSeq" id="WP_116270178.1">
    <property type="nucleotide sequence ID" value="NZ_BGZJ01000001.1"/>
</dbReference>
<evidence type="ECO:0000313" key="6">
    <source>
        <dbReference type="EMBL" id="GBO93887.1"/>
    </source>
</evidence>
<keyword evidence="1" id="KW-0805">Transcription regulation</keyword>
<evidence type="ECO:0000256" key="4">
    <source>
        <dbReference type="SAM" id="MobiDB-lite"/>
    </source>
</evidence>
<evidence type="ECO:0000313" key="7">
    <source>
        <dbReference type="Proteomes" id="UP000266091"/>
    </source>
</evidence>
<dbReference type="SUPFAM" id="SSF51306">
    <property type="entry name" value="LexA/Signal peptidase"/>
    <property type="match status" value="1"/>
</dbReference>
<dbReference type="SUPFAM" id="SSF47413">
    <property type="entry name" value="lambda repressor-like DNA-binding domains"/>
    <property type="match status" value="1"/>
</dbReference>
<evidence type="ECO:0000259" key="5">
    <source>
        <dbReference type="PROSITE" id="PS50943"/>
    </source>
</evidence>
<feature type="domain" description="HTH cro/C1-type" evidence="5">
    <location>
        <begin position="11"/>
        <end position="66"/>
    </location>
</feature>
<dbReference type="EMBL" id="BGZJ01000001">
    <property type="protein sequence ID" value="GBO93887.1"/>
    <property type="molecule type" value="Genomic_DNA"/>
</dbReference>
<gene>
    <name evidence="6" type="ORF">MESMUL_12410</name>
</gene>
<dbReference type="OrthoDB" id="9034362at2"/>
<sequence length="307" mass="33942">MTAKQTFADRLRACMERMNYKQRYVADQVGVSQPAVAKWLAGDTRKVQADVLFRLADLFNVNARWLSDGQGQPWVSPADDWIHEMTAPAAQPAHLESAAETRPDPEPEAPKKSPGRPRNPDYTMPLDLEVPEEKSSAKDEPAAESGKSEKKKKDPCASRCHLYASVPTFSLIRGKSPRIPVLVPSDERIDAVIPKTDLKGHDPKACRQFVVRTDTMAPAICPEDTIVVDTGNPNRVHYGAVHLLFWQGQSTLGRLLKEPDGSVIIQFDNPAYPVRTFSESDFSSLITVIGPVVLRTGSKFMARGLLV</sequence>
<dbReference type="GO" id="GO:0003677">
    <property type="term" value="F:DNA binding"/>
    <property type="evidence" value="ECO:0007669"/>
    <property type="project" value="UniProtKB-KW"/>
</dbReference>
<dbReference type="Proteomes" id="UP000266091">
    <property type="component" value="Unassembled WGS sequence"/>
</dbReference>
<dbReference type="InterPro" id="IPR015927">
    <property type="entry name" value="Peptidase_S24_S26A/B/C"/>
</dbReference>
<evidence type="ECO:0000256" key="1">
    <source>
        <dbReference type="ARBA" id="ARBA00023015"/>
    </source>
</evidence>
<dbReference type="CDD" id="cd06529">
    <property type="entry name" value="S24_LexA-like"/>
    <property type="match status" value="1"/>
</dbReference>
<name>A0A388SC31_9BURK</name>
<comment type="caution">
    <text evidence="6">The sequence shown here is derived from an EMBL/GenBank/DDBJ whole genome shotgun (WGS) entry which is preliminary data.</text>
</comment>
<keyword evidence="2" id="KW-0238">DNA-binding</keyword>
<dbReference type="Gene3D" id="2.10.109.10">
    <property type="entry name" value="Umud Fragment, subunit A"/>
    <property type="match status" value="1"/>
</dbReference>
<evidence type="ECO:0000256" key="3">
    <source>
        <dbReference type="ARBA" id="ARBA00023163"/>
    </source>
</evidence>
<reference evidence="6 7" key="1">
    <citation type="journal article" date="2018" name="Int. J. Syst. Evol. Microbiol.">
        <title>Mesosutterella multiformis gen. nov., sp. nov., a member of the family Sutterellaceae and Sutterella megalosphaeroides sp. nov., isolated from human faeces.</title>
        <authorList>
            <person name="Sakamoto M."/>
            <person name="Ikeyama N."/>
            <person name="Kunihiro T."/>
            <person name="Iino T."/>
            <person name="Yuki M."/>
            <person name="Ohkuma M."/>
        </authorList>
    </citation>
    <scope>NUCLEOTIDE SEQUENCE [LARGE SCALE GENOMIC DNA]</scope>
    <source>
        <strain evidence="6 7">4NBBH2</strain>
    </source>
</reference>
<dbReference type="Pfam" id="PF01381">
    <property type="entry name" value="HTH_3"/>
    <property type="match status" value="1"/>
</dbReference>
<dbReference type="InterPro" id="IPR001387">
    <property type="entry name" value="Cro/C1-type_HTH"/>
</dbReference>
<feature type="region of interest" description="Disordered" evidence="4">
    <location>
        <begin position="90"/>
        <end position="157"/>
    </location>
</feature>
<keyword evidence="3" id="KW-0804">Transcription</keyword>
<dbReference type="PANTHER" id="PTHR40661">
    <property type="match status" value="1"/>
</dbReference>
<keyword evidence="7" id="KW-1185">Reference proteome</keyword>
<evidence type="ECO:0000256" key="2">
    <source>
        <dbReference type="ARBA" id="ARBA00023125"/>
    </source>
</evidence>